<sequence>MHGHTLIRFSMGCLLGIAALVVAGCSDNNSFPVVPADPDPVATARPNILFVVLDDVGMDQMEIFGFGGATAPATPTIGELASSGVSFSDTWAMPACSVTRAAMFEGRFPLRTNVKAALGPNDLANSMTSPYAMTIPRLLAGQGYESALIGKFHIALQGNYPAGDALVHDLGWDYFAGWLDETGDPTSIDTTAGGIAPPGTYSCGFVPGSELANGADAGACYMADGSCSEHGGDVVAPGRSCRDAGGLFNPNTSCQSVVPERLDFTRMNAHSVSPVTYNRADGSVEKLPTTDPRSRQFRASFAVDAAADWINSRAADQAWMATVSFASIHTPLVPPPVDPASPASIAATNLDCSNLLAQRELSNLMVESLDLEIGRLLVEIGLATHDQQGSLVYAPESTDTMVVVLGDNGSLGYTVKLPFDLTRSKGSAYQTGVWVPLIVSGPLVDTPDRQVRSMVNAVDLFALFAEIAGVGDVQAAVPRMLDAVSMLPYLTNPDQPALRDWNYTEVGLSLQADGEVNGPCVINSCTQIPNVRSICEDNNGVWWGKDNTAAVNGVPAPGQGFKYCSEVLDFVTRNGGDAFEILPLVSIAVRNDAFKLVENTFKDCSSGSCVDSTQLELFEIDQPLDTPWLDRKGDELPLNALSSGQQTAYVELQDQLALLRASVVECPGDGNIDGVVDEEDLRQWERYASGAGLSSVYDLNLDGRTDALDEVIIQSNLGLDCRAGGG</sequence>
<evidence type="ECO:0000259" key="6">
    <source>
        <dbReference type="Pfam" id="PF00884"/>
    </source>
</evidence>
<organism evidence="7 8">
    <name type="scientific">Chromatocurvus halotolerans</name>
    <dbReference type="NCBI Taxonomy" id="1132028"/>
    <lineage>
        <taxon>Bacteria</taxon>
        <taxon>Pseudomonadati</taxon>
        <taxon>Pseudomonadota</taxon>
        <taxon>Gammaproteobacteria</taxon>
        <taxon>Cellvibrionales</taxon>
        <taxon>Halieaceae</taxon>
        <taxon>Chromatocurvus</taxon>
    </lineage>
</organism>
<evidence type="ECO:0000256" key="3">
    <source>
        <dbReference type="ARBA" id="ARBA00022801"/>
    </source>
</evidence>
<dbReference type="InterPro" id="IPR017850">
    <property type="entry name" value="Alkaline_phosphatase_core_sf"/>
</dbReference>
<dbReference type="GO" id="GO:0000272">
    <property type="term" value="P:polysaccharide catabolic process"/>
    <property type="evidence" value="ECO:0007669"/>
    <property type="project" value="InterPro"/>
</dbReference>
<gene>
    <name evidence="7" type="ORF">EV688_10658</name>
</gene>
<dbReference type="SUPFAM" id="SSF63446">
    <property type="entry name" value="Type I dockerin domain"/>
    <property type="match status" value="1"/>
</dbReference>
<feature type="signal peptide" evidence="5">
    <location>
        <begin position="1"/>
        <end position="23"/>
    </location>
</feature>
<dbReference type="Pfam" id="PF00884">
    <property type="entry name" value="Sulfatase"/>
    <property type="match status" value="1"/>
</dbReference>
<protein>
    <submittedName>
        <fullName evidence="7">Sulfatase-like protein</fullName>
    </submittedName>
</protein>
<dbReference type="Gene3D" id="3.40.720.10">
    <property type="entry name" value="Alkaline Phosphatase, subunit A"/>
    <property type="match status" value="2"/>
</dbReference>
<dbReference type="InterPro" id="IPR036439">
    <property type="entry name" value="Dockerin_dom_sf"/>
</dbReference>
<dbReference type="InterPro" id="IPR000917">
    <property type="entry name" value="Sulfatase_N"/>
</dbReference>
<dbReference type="InterPro" id="IPR050738">
    <property type="entry name" value="Sulfatase"/>
</dbReference>
<dbReference type="PANTHER" id="PTHR42693">
    <property type="entry name" value="ARYLSULFATASE FAMILY MEMBER"/>
    <property type="match status" value="1"/>
</dbReference>
<proteinExistence type="inferred from homology"/>
<evidence type="ECO:0000313" key="7">
    <source>
        <dbReference type="EMBL" id="TCO75868.1"/>
    </source>
</evidence>
<keyword evidence="5" id="KW-0732">Signal</keyword>
<dbReference type="SUPFAM" id="SSF53649">
    <property type="entry name" value="Alkaline phosphatase-like"/>
    <property type="match status" value="1"/>
</dbReference>
<comment type="caution">
    <text evidence="7">The sequence shown here is derived from an EMBL/GenBank/DDBJ whole genome shotgun (WGS) entry which is preliminary data.</text>
</comment>
<dbReference type="Proteomes" id="UP000294980">
    <property type="component" value="Unassembled WGS sequence"/>
</dbReference>
<dbReference type="PANTHER" id="PTHR42693:SF53">
    <property type="entry name" value="ENDO-4-O-SULFATASE"/>
    <property type="match status" value="1"/>
</dbReference>
<reference evidence="7 8" key="1">
    <citation type="submission" date="2019-03" db="EMBL/GenBank/DDBJ databases">
        <title>Genomic Encyclopedia of Type Strains, Phase IV (KMG-IV): sequencing the most valuable type-strain genomes for metagenomic binning, comparative biology and taxonomic classification.</title>
        <authorList>
            <person name="Goeker M."/>
        </authorList>
    </citation>
    <scope>NUCLEOTIDE SEQUENCE [LARGE SCALE GENOMIC DNA]</scope>
    <source>
        <strain evidence="7 8">DSM 23344</strain>
    </source>
</reference>
<evidence type="ECO:0000256" key="5">
    <source>
        <dbReference type="SAM" id="SignalP"/>
    </source>
</evidence>
<evidence type="ECO:0000313" key="8">
    <source>
        <dbReference type="Proteomes" id="UP000294980"/>
    </source>
</evidence>
<dbReference type="PROSITE" id="PS00149">
    <property type="entry name" value="SULFATASE_2"/>
    <property type="match status" value="1"/>
</dbReference>
<name>A0A4R2L010_9GAMM</name>
<evidence type="ECO:0000256" key="4">
    <source>
        <dbReference type="ARBA" id="ARBA00022837"/>
    </source>
</evidence>
<keyword evidence="2" id="KW-0479">Metal-binding</keyword>
<dbReference type="GO" id="GO:0046872">
    <property type="term" value="F:metal ion binding"/>
    <property type="evidence" value="ECO:0007669"/>
    <property type="project" value="UniProtKB-KW"/>
</dbReference>
<dbReference type="AlphaFoldDB" id="A0A4R2L010"/>
<comment type="similarity">
    <text evidence="1">Belongs to the sulfatase family.</text>
</comment>
<dbReference type="RefSeq" id="WP_117316001.1">
    <property type="nucleotide sequence ID" value="NZ_QQSW01000005.1"/>
</dbReference>
<accession>A0A4R2L010</accession>
<dbReference type="Gene3D" id="1.10.1330.10">
    <property type="entry name" value="Dockerin domain"/>
    <property type="match status" value="1"/>
</dbReference>
<keyword evidence="8" id="KW-1185">Reference proteome</keyword>
<keyword evidence="3" id="KW-0378">Hydrolase</keyword>
<evidence type="ECO:0000256" key="1">
    <source>
        <dbReference type="ARBA" id="ARBA00008779"/>
    </source>
</evidence>
<feature type="domain" description="Sulfatase N-terminal" evidence="6">
    <location>
        <begin position="46"/>
        <end position="178"/>
    </location>
</feature>
<dbReference type="GO" id="GO:0004065">
    <property type="term" value="F:arylsulfatase activity"/>
    <property type="evidence" value="ECO:0007669"/>
    <property type="project" value="TreeGrafter"/>
</dbReference>
<evidence type="ECO:0000256" key="2">
    <source>
        <dbReference type="ARBA" id="ARBA00022723"/>
    </source>
</evidence>
<dbReference type="OrthoDB" id="9803751at2"/>
<dbReference type="InterPro" id="IPR024607">
    <property type="entry name" value="Sulfatase_CS"/>
</dbReference>
<keyword evidence="4" id="KW-0106">Calcium</keyword>
<feature type="chain" id="PRO_5020470237" evidence="5">
    <location>
        <begin position="24"/>
        <end position="726"/>
    </location>
</feature>
<dbReference type="EMBL" id="SLWX01000006">
    <property type="protein sequence ID" value="TCO75868.1"/>
    <property type="molecule type" value="Genomic_DNA"/>
</dbReference>